<dbReference type="InterPro" id="IPR016157">
    <property type="entry name" value="Cullin_CS"/>
</dbReference>
<evidence type="ECO:0000256" key="7">
    <source>
        <dbReference type="PROSITE-ProRule" id="PRU00330"/>
    </source>
</evidence>
<keyword evidence="5" id="KW-0832">Ubl conjugation</keyword>
<evidence type="ECO:0000256" key="4">
    <source>
        <dbReference type="ARBA" id="ARBA00022499"/>
    </source>
</evidence>
<dbReference type="FunFam" id="1.20.1310.10:FF:000001">
    <property type="entry name" value="Cullin 3"/>
    <property type="match status" value="1"/>
</dbReference>
<feature type="region of interest" description="Disordered" evidence="9">
    <location>
        <begin position="582"/>
        <end position="610"/>
    </location>
</feature>
<dbReference type="GO" id="GO:0031461">
    <property type="term" value="C:cullin-RING ubiquitin ligase complex"/>
    <property type="evidence" value="ECO:0007669"/>
    <property type="project" value="InterPro"/>
</dbReference>
<gene>
    <name evidence="11" type="primary">cul3b</name>
</gene>
<dbReference type="SUPFAM" id="SSF74788">
    <property type="entry name" value="Cullin repeat-like"/>
    <property type="match status" value="1"/>
</dbReference>
<dbReference type="GO" id="GO:0006950">
    <property type="term" value="P:response to stress"/>
    <property type="evidence" value="ECO:0007669"/>
    <property type="project" value="UniProtKB-ARBA"/>
</dbReference>
<dbReference type="SUPFAM" id="SSF75632">
    <property type="entry name" value="Cullin homology domain"/>
    <property type="match status" value="1"/>
</dbReference>
<dbReference type="InterPro" id="IPR036317">
    <property type="entry name" value="Cullin_homology_sf"/>
</dbReference>
<dbReference type="GO" id="GO:0031625">
    <property type="term" value="F:ubiquitin protein ligase binding"/>
    <property type="evidence" value="ECO:0007669"/>
    <property type="project" value="InterPro"/>
</dbReference>
<keyword evidence="6" id="KW-0539">Nucleus</keyword>
<dbReference type="Gene3D" id="1.20.1310.10">
    <property type="entry name" value="Cullin Repeats"/>
    <property type="match status" value="4"/>
</dbReference>
<accession>A0A2H8TJZ7</accession>
<dbReference type="FunFam" id="1.20.1310.10:FF:000002">
    <property type="entry name" value="cullin-3 isoform X1"/>
    <property type="match status" value="1"/>
</dbReference>
<dbReference type="InterPro" id="IPR019559">
    <property type="entry name" value="Cullin_neddylation_domain"/>
</dbReference>
<protein>
    <submittedName>
        <fullName evidence="11">Cullin-3-B</fullName>
    </submittedName>
</protein>
<dbReference type="GO" id="GO:0005737">
    <property type="term" value="C:cytoplasm"/>
    <property type="evidence" value="ECO:0007669"/>
    <property type="project" value="UniProtKB-ARBA"/>
</dbReference>
<dbReference type="Gene3D" id="1.10.10.10">
    <property type="entry name" value="Winged helix-like DNA-binding domain superfamily/Winged helix DNA-binding domain"/>
    <property type="match status" value="1"/>
</dbReference>
<feature type="domain" description="Cullin family profile" evidence="10">
    <location>
        <begin position="392"/>
        <end position="661"/>
    </location>
</feature>
<evidence type="ECO:0000256" key="5">
    <source>
        <dbReference type="ARBA" id="ARBA00022843"/>
    </source>
</evidence>
<dbReference type="Pfam" id="PF00888">
    <property type="entry name" value="Cullin"/>
    <property type="match status" value="1"/>
</dbReference>
<dbReference type="SMART" id="SM00884">
    <property type="entry name" value="Cullin_Nedd8"/>
    <property type="match status" value="1"/>
</dbReference>
<dbReference type="PROSITE" id="PS50069">
    <property type="entry name" value="CULLIN_2"/>
    <property type="match status" value="1"/>
</dbReference>
<dbReference type="GO" id="GO:0043161">
    <property type="term" value="P:proteasome-mediated ubiquitin-dependent protein catabolic process"/>
    <property type="evidence" value="ECO:0007669"/>
    <property type="project" value="UniProtKB-ARBA"/>
</dbReference>
<dbReference type="PANTHER" id="PTHR11932">
    <property type="entry name" value="CULLIN"/>
    <property type="match status" value="1"/>
</dbReference>
<dbReference type="InterPro" id="IPR059120">
    <property type="entry name" value="Cullin-like_AB"/>
</dbReference>
<name>A0A2H8TJZ7_9HEMI</name>
<dbReference type="GO" id="GO:0000209">
    <property type="term" value="P:protein polyubiquitination"/>
    <property type="evidence" value="ECO:0007669"/>
    <property type="project" value="UniProtKB-ARBA"/>
</dbReference>
<comment type="subcellular location">
    <subcellularLocation>
        <location evidence="1">Nucleus</location>
    </subcellularLocation>
</comment>
<reference evidence="11" key="1">
    <citation type="submission" date="2017-10" db="EMBL/GenBank/DDBJ databases">
        <title>Transcriptome Assembly of Sugarcane Aphid Adults.</title>
        <authorList>
            <person name="Scully E.D."/>
            <person name="Palmer N.A."/>
            <person name="Geib S.M."/>
            <person name="Sarath G."/>
            <person name="Sattler S.E."/>
        </authorList>
    </citation>
    <scope>NUCLEOTIDE SEQUENCE</scope>
    <source>
        <tissue evidence="11">Whole body</tissue>
    </source>
</reference>
<evidence type="ECO:0000256" key="2">
    <source>
        <dbReference type="ARBA" id="ARBA00004906"/>
    </source>
</evidence>
<dbReference type="InterPro" id="IPR001373">
    <property type="entry name" value="Cullin_N"/>
</dbReference>
<dbReference type="InterPro" id="IPR016158">
    <property type="entry name" value="Cullin_homology"/>
</dbReference>
<dbReference type="FunFam" id="3.30.230.130:FF:000002">
    <property type="entry name" value="cullin-3 isoform X1"/>
    <property type="match status" value="1"/>
</dbReference>
<dbReference type="AlphaFoldDB" id="A0A2H8TJZ7"/>
<dbReference type="GO" id="GO:0010468">
    <property type="term" value="P:regulation of gene expression"/>
    <property type="evidence" value="ECO:0007669"/>
    <property type="project" value="UniProtKB-ARBA"/>
</dbReference>
<dbReference type="OrthoDB" id="27073at2759"/>
<dbReference type="InterPro" id="IPR045093">
    <property type="entry name" value="Cullin"/>
</dbReference>
<comment type="pathway">
    <text evidence="2">Protein modification; protein ubiquitination.</text>
</comment>
<comment type="similarity">
    <text evidence="3 7 8">Belongs to the cullin family.</text>
</comment>
<organism evidence="11">
    <name type="scientific">Melanaphis sacchari</name>
    <dbReference type="NCBI Taxonomy" id="742174"/>
    <lineage>
        <taxon>Eukaryota</taxon>
        <taxon>Metazoa</taxon>
        <taxon>Ecdysozoa</taxon>
        <taxon>Arthropoda</taxon>
        <taxon>Hexapoda</taxon>
        <taxon>Insecta</taxon>
        <taxon>Pterygota</taxon>
        <taxon>Neoptera</taxon>
        <taxon>Paraneoptera</taxon>
        <taxon>Hemiptera</taxon>
        <taxon>Sternorrhyncha</taxon>
        <taxon>Aphidomorpha</taxon>
        <taxon>Aphidoidea</taxon>
        <taxon>Aphididae</taxon>
        <taxon>Aphidini</taxon>
        <taxon>Melanaphis</taxon>
    </lineage>
</organism>
<dbReference type="FunFam" id="1.20.1310.10:FF:000006">
    <property type="entry name" value="Cullin 3"/>
    <property type="match status" value="1"/>
</dbReference>
<dbReference type="InterPro" id="IPR036390">
    <property type="entry name" value="WH_DNA-bd_sf"/>
</dbReference>
<evidence type="ECO:0000256" key="6">
    <source>
        <dbReference type="ARBA" id="ARBA00023242"/>
    </source>
</evidence>
<evidence type="ECO:0000256" key="1">
    <source>
        <dbReference type="ARBA" id="ARBA00004123"/>
    </source>
</evidence>
<evidence type="ECO:0000256" key="9">
    <source>
        <dbReference type="SAM" id="MobiDB-lite"/>
    </source>
</evidence>
<dbReference type="GO" id="GO:0000278">
    <property type="term" value="P:mitotic cell cycle"/>
    <property type="evidence" value="ECO:0007669"/>
    <property type="project" value="UniProtKB-ARBA"/>
</dbReference>
<sequence length="793" mass="91971">MSSDPLGRRRTSIMNSTVPKKRGNMRVKAFPSRTDEKFVDTTWAMLKNAIQEIHKKNNSCLSFEELYRNAYTMILLKHGERLYNGMRETVSAHLETKVREDVLVALNNNFLQTLDECWRDHQTSMVMIRDILMYMDKVYVKNNEVDSVYNLGLVLFRDIIVRHDRIRDHLRETLLSMVMKERNGEVIDRIALKNACQMLMILGIQNRLVYQEDFECPFLAQSSEFYNVESQMLLAENSASIYIKKAESRINEEAERAKNYLDVSTESRVIQVVEEELIKKHMKTIVEMENSGFVFMLKNQRTKDLACMYKLLSNLSDGLKTMSDCLSKYLREEGRSLVKEDETDLNPVTYVQSLLDLKDKLDYFLYNSFGSDKMFKQTISSDFEHFLNLNSKSPEYMSLFIDDKLKKGVRGIDENDLEPVLDKAMVLFRFLQDKDVFETYYKQHLAKRLLLNKSVSDDNEKNMISKLKTECGCQFTSKLEGMFKDMSLSNTIMESFKLYLSNSPSSNCNNIDLSVRVLTTGFWPLPTTTPKCNVPSIARLAYEEFRTFYLSKHNGRQLRLQPQLGSADLTAIFNDNRRENSATSVISSNGSGSTVVSTSSTSGTSMNNSNSSVRKHIFQVSTYQMAILMLFNSYEKMTMEMIMNETDINEKDLTRALQSLAMGKPSQRVLLKSPKTKEIEPHHEFSVNESYTSKLYRVKIQSITTKGENEPERKKTKDKVEEDRKHEIEAALVRIMKARKKLTHNTLIMEVTEQLRSRFMPSPVLIKKRIECLIEREYLARTPEDRNTYNYVA</sequence>
<dbReference type="Gene3D" id="3.30.230.130">
    <property type="entry name" value="Cullin, Chain C, Domain 2"/>
    <property type="match status" value="1"/>
</dbReference>
<dbReference type="PROSITE" id="PS01256">
    <property type="entry name" value="CULLIN_1"/>
    <property type="match status" value="1"/>
</dbReference>
<evidence type="ECO:0000259" key="10">
    <source>
        <dbReference type="PROSITE" id="PS50069"/>
    </source>
</evidence>
<dbReference type="GO" id="GO:0080090">
    <property type="term" value="P:regulation of primary metabolic process"/>
    <property type="evidence" value="ECO:0007669"/>
    <property type="project" value="UniProtKB-ARBA"/>
</dbReference>
<dbReference type="InterPro" id="IPR036388">
    <property type="entry name" value="WH-like_DNA-bd_sf"/>
</dbReference>
<keyword evidence="4" id="KW-1017">Isopeptide bond</keyword>
<dbReference type="EMBL" id="GFXV01002641">
    <property type="protein sequence ID" value="MBW14446.1"/>
    <property type="molecule type" value="Transcribed_RNA"/>
</dbReference>
<evidence type="ECO:0000313" key="11">
    <source>
        <dbReference type="EMBL" id="MBW14446.1"/>
    </source>
</evidence>
<dbReference type="FunFam" id="1.10.10.10:FF:000091">
    <property type="entry name" value="Cullin 3"/>
    <property type="match status" value="1"/>
</dbReference>
<dbReference type="Pfam" id="PF10557">
    <property type="entry name" value="Cullin_Nedd8"/>
    <property type="match status" value="1"/>
</dbReference>
<dbReference type="GO" id="GO:0006915">
    <property type="term" value="P:apoptotic process"/>
    <property type="evidence" value="ECO:0007669"/>
    <property type="project" value="UniProtKB-ARBA"/>
</dbReference>
<evidence type="ECO:0000256" key="8">
    <source>
        <dbReference type="RuleBase" id="RU003829"/>
    </source>
</evidence>
<dbReference type="InterPro" id="IPR016159">
    <property type="entry name" value="Cullin_repeat-like_dom_sf"/>
</dbReference>
<dbReference type="SMART" id="SM00182">
    <property type="entry name" value="CULLIN"/>
    <property type="match status" value="1"/>
</dbReference>
<dbReference type="GO" id="GO:0005634">
    <property type="term" value="C:nucleus"/>
    <property type="evidence" value="ECO:0007669"/>
    <property type="project" value="UniProtKB-SubCell"/>
</dbReference>
<dbReference type="GO" id="GO:0007165">
    <property type="term" value="P:signal transduction"/>
    <property type="evidence" value="ECO:0007669"/>
    <property type="project" value="UniProtKB-ARBA"/>
</dbReference>
<evidence type="ECO:0000256" key="3">
    <source>
        <dbReference type="ARBA" id="ARBA00006019"/>
    </source>
</evidence>
<dbReference type="SUPFAM" id="SSF46785">
    <property type="entry name" value="Winged helix' DNA-binding domain"/>
    <property type="match status" value="1"/>
</dbReference>
<dbReference type="Pfam" id="PF26557">
    <property type="entry name" value="Cullin_AB"/>
    <property type="match status" value="1"/>
</dbReference>
<proteinExistence type="inferred from homology"/>